<sequence length="722" mass="79980">MASFFENLWQSIFTPGPTPTLLVATNASFAALQVLLFAMLLATYSIHFIILSFLCGGLWWAINWFAAEIRAAQAKEEEAKRIREARRGKDKGEKGTDAGDEGEGMDSGDDTEVDNELEVQKQRPTQARSARPESQSTVLVDRPSERSRREETPQASAGAGGPAAASTTGATTKLAPLVDDALKKRKGLGESTGDLSTDSEWEKLDSIFEFKLLGRGDISLVLLAIKLMPDVRGSTLLLAPLPKHPSQCPDTSPPLAVYPAAFATYSTMASINAPVSIADVVAQAGNYTYNAQIPLASWLRTASTMQKEAQVYEAEGNDPQTYLLLYRHADLVLQHLQTHPDRNQPQNKKALNAATTTVYSDLKKLETIAPRIKKRHEEFQERRRKQQDALKALEGSGAANLPQELDGLSLQDRGSRRRRSYDSRPTLDASENHSLATRLAQREHGVSEEEEQQRRTGGRWESWQDDLAHDDGRGDLMNQLQEVARLQQNGANGQKSSYSEVSYIDSILPGKVLDDRPPTPSTELDSFSFKPSAYLENGDPLRPVFLPSQLRQQFLAVASSNTRLNLETCGMLCGILKSNAMFITRLVVPEQTSTSDTCETLNEEEFFDYCDKEELLVIGWIHTHPSQTCFMSSRDLHTHVGYQVMMPESVAIVCAPSKTPSWGCFRLTDPPGKQAILNCSKPGIFHPHDVENIYTEAVKPGHVVELVNAPLEIVDMRPKKKF</sequence>
<dbReference type="GO" id="GO:0061578">
    <property type="term" value="F:K63-linked deubiquitinase activity"/>
    <property type="evidence" value="ECO:0000318"/>
    <property type="project" value="GO_Central"/>
</dbReference>
<dbReference type="KEGG" id="pno:SNOG_11942"/>
<dbReference type="InterPro" id="IPR000555">
    <property type="entry name" value="JAMM/MPN+_dom"/>
</dbReference>
<keyword evidence="6" id="KW-0378">Hydrolase</keyword>
<keyword evidence="8" id="KW-0482">Metalloprotease</keyword>
<feature type="region of interest" description="Disordered" evidence="9">
    <location>
        <begin position="394"/>
        <end position="473"/>
    </location>
</feature>
<keyword evidence="4" id="KW-0479">Metal-binding</keyword>
<dbReference type="GO" id="GO:0046872">
    <property type="term" value="F:metal ion binding"/>
    <property type="evidence" value="ECO:0007669"/>
    <property type="project" value="UniProtKB-KW"/>
</dbReference>
<dbReference type="PANTHER" id="PTHR12947">
    <property type="entry name" value="AMSH-LIKE PROTEASE"/>
    <property type="match status" value="1"/>
</dbReference>
<feature type="transmembrane region" description="Helical" evidence="10">
    <location>
        <begin position="20"/>
        <end position="41"/>
    </location>
</feature>
<dbReference type="InterPro" id="IPR037518">
    <property type="entry name" value="MPN"/>
</dbReference>
<dbReference type="STRING" id="321614.Q0U8H2"/>
<dbReference type="GeneID" id="5979082"/>
<keyword evidence="7" id="KW-0862">Zinc</keyword>
<gene>
    <name evidence="12" type="ORF">SNOG_11942</name>
</gene>
<accession>Q0U8H2</accession>
<evidence type="ECO:0000256" key="3">
    <source>
        <dbReference type="ARBA" id="ARBA00022670"/>
    </source>
</evidence>
<feature type="transmembrane region" description="Helical" evidence="10">
    <location>
        <begin position="48"/>
        <end position="66"/>
    </location>
</feature>
<dbReference type="GO" id="GO:0006508">
    <property type="term" value="P:proteolysis"/>
    <property type="evidence" value="ECO:0007669"/>
    <property type="project" value="UniProtKB-KW"/>
</dbReference>
<dbReference type="FunFam" id="1.20.58.80:FF:000024">
    <property type="entry name" value="Endosome-associated ubiquitin isopeptidase (AmsH)"/>
    <property type="match status" value="1"/>
</dbReference>
<feature type="compositionally biased region" description="Polar residues" evidence="9">
    <location>
        <begin position="122"/>
        <end position="138"/>
    </location>
</feature>
<dbReference type="AlphaFoldDB" id="Q0U8H2"/>
<dbReference type="Gene3D" id="1.20.58.80">
    <property type="entry name" value="Phosphotransferase system, lactose/cellobiose-type IIA subunit"/>
    <property type="match status" value="1"/>
</dbReference>
<dbReference type="SMART" id="SM00232">
    <property type="entry name" value="JAB_MPN"/>
    <property type="match status" value="1"/>
</dbReference>
<dbReference type="VEuPathDB" id="FungiDB:JI435_119420"/>
<comment type="similarity">
    <text evidence="2">Belongs to the peptidase M67C family.</text>
</comment>
<evidence type="ECO:0000259" key="11">
    <source>
        <dbReference type="PROSITE" id="PS50249"/>
    </source>
</evidence>
<evidence type="ECO:0000256" key="7">
    <source>
        <dbReference type="ARBA" id="ARBA00022833"/>
    </source>
</evidence>
<dbReference type="EMBL" id="CH445345">
    <property type="protein sequence ID" value="EAT80354.2"/>
    <property type="molecule type" value="Genomic_DNA"/>
</dbReference>
<comment type="cofactor">
    <cofactor evidence="1">
        <name>Zn(2+)</name>
        <dbReference type="ChEBI" id="CHEBI:29105"/>
    </cofactor>
</comment>
<dbReference type="GO" id="GO:0070072">
    <property type="term" value="P:vacuolar proton-transporting V-type ATPase complex assembly"/>
    <property type="evidence" value="ECO:0007669"/>
    <property type="project" value="InterPro"/>
</dbReference>
<keyword evidence="3" id="KW-0645">Protease</keyword>
<dbReference type="MEROPS" id="M67.A14"/>
<keyword evidence="10" id="KW-0472">Membrane</keyword>
<keyword evidence="5" id="KW-0833">Ubl conjugation pathway</keyword>
<feature type="compositionally biased region" description="Basic and acidic residues" evidence="9">
    <location>
        <begin position="142"/>
        <end position="152"/>
    </location>
</feature>
<evidence type="ECO:0000313" key="13">
    <source>
        <dbReference type="Proteomes" id="UP000001055"/>
    </source>
</evidence>
<dbReference type="GO" id="GO:0016020">
    <property type="term" value="C:membrane"/>
    <property type="evidence" value="ECO:0000318"/>
    <property type="project" value="GO_Central"/>
</dbReference>
<evidence type="ECO:0000313" key="12">
    <source>
        <dbReference type="EMBL" id="EAT80354.2"/>
    </source>
</evidence>
<dbReference type="Proteomes" id="UP000001055">
    <property type="component" value="Unassembled WGS sequence"/>
</dbReference>
<proteinExistence type="inferred from homology"/>
<dbReference type="SUPFAM" id="SSF102712">
    <property type="entry name" value="JAB1/MPN domain"/>
    <property type="match status" value="1"/>
</dbReference>
<keyword evidence="10" id="KW-1133">Transmembrane helix</keyword>
<evidence type="ECO:0000256" key="1">
    <source>
        <dbReference type="ARBA" id="ARBA00001947"/>
    </source>
</evidence>
<dbReference type="GO" id="GO:0070536">
    <property type="term" value="P:protein K63-linked deubiquitination"/>
    <property type="evidence" value="ECO:0007669"/>
    <property type="project" value="InterPro"/>
</dbReference>
<dbReference type="SUPFAM" id="SSF140856">
    <property type="entry name" value="USP8 N-terminal domain-like"/>
    <property type="match status" value="1"/>
</dbReference>
<dbReference type="HOGENOM" id="CLU_023304_4_0_1"/>
<dbReference type="InterPro" id="IPR015063">
    <property type="entry name" value="USP8_dimer"/>
</dbReference>
<keyword evidence="10" id="KW-0812">Transmembrane</keyword>
<feature type="region of interest" description="Disordered" evidence="9">
    <location>
        <begin position="81"/>
        <end position="172"/>
    </location>
</feature>
<dbReference type="GO" id="GO:0032511">
    <property type="term" value="P:late endosome to vacuole transport via multivesicular body sorting pathway"/>
    <property type="evidence" value="ECO:0000318"/>
    <property type="project" value="GO_Central"/>
</dbReference>
<evidence type="ECO:0000256" key="9">
    <source>
        <dbReference type="SAM" id="MobiDB-lite"/>
    </source>
</evidence>
<name>Q0U8H2_PHANO</name>
<dbReference type="InParanoid" id="Q0U8H2"/>
<dbReference type="GO" id="GO:0140492">
    <property type="term" value="F:metal-dependent deubiquitinase activity"/>
    <property type="evidence" value="ECO:0007669"/>
    <property type="project" value="InterPro"/>
</dbReference>
<evidence type="ECO:0000256" key="5">
    <source>
        <dbReference type="ARBA" id="ARBA00022786"/>
    </source>
</evidence>
<dbReference type="Gene3D" id="3.40.140.10">
    <property type="entry name" value="Cytidine Deaminase, domain 2"/>
    <property type="match status" value="1"/>
</dbReference>
<dbReference type="RefSeq" id="XP_001802174.1">
    <property type="nucleotide sequence ID" value="XM_001802122.1"/>
</dbReference>
<protein>
    <recommendedName>
        <fullName evidence="11">MPN domain-containing protein</fullName>
    </recommendedName>
</protein>
<dbReference type="VEuPathDB" id="FungiDB:JI435_308110"/>
<dbReference type="Pfam" id="PF08969">
    <property type="entry name" value="USP8_dimer"/>
    <property type="match status" value="1"/>
</dbReference>
<dbReference type="FunFam" id="3.40.140.10:FF:000033">
    <property type="entry name" value="AMSH-like protease sst2"/>
    <property type="match status" value="1"/>
</dbReference>
<reference evidence="13" key="1">
    <citation type="journal article" date="2007" name="Plant Cell">
        <title>Dothideomycete-plant interactions illuminated by genome sequencing and EST analysis of the wheat pathogen Stagonospora nodorum.</title>
        <authorList>
            <person name="Hane J.K."/>
            <person name="Lowe R.G."/>
            <person name="Solomon P.S."/>
            <person name="Tan K.C."/>
            <person name="Schoch C.L."/>
            <person name="Spatafora J.W."/>
            <person name="Crous P.W."/>
            <person name="Kodira C."/>
            <person name="Birren B.W."/>
            <person name="Galagan J.E."/>
            <person name="Torriani S.F."/>
            <person name="McDonald B.A."/>
            <person name="Oliver R.P."/>
        </authorList>
    </citation>
    <scope>NUCLEOTIDE SEQUENCE [LARGE SCALE GENOMIC DNA]</scope>
    <source>
        <strain evidence="13">SN15 / ATCC MYA-4574 / FGSC 10173</strain>
    </source>
</reference>
<evidence type="ECO:0000256" key="8">
    <source>
        <dbReference type="ARBA" id="ARBA00023049"/>
    </source>
</evidence>
<evidence type="ECO:0000256" key="6">
    <source>
        <dbReference type="ARBA" id="ARBA00022801"/>
    </source>
</evidence>
<feature type="domain" description="MPN" evidence="11">
    <location>
        <begin position="544"/>
        <end position="671"/>
    </location>
</feature>
<dbReference type="PANTHER" id="PTHR12947:SF13">
    <property type="entry name" value="FI19924P1"/>
    <property type="match status" value="1"/>
</dbReference>
<feature type="compositionally biased region" description="Acidic residues" evidence="9">
    <location>
        <begin position="98"/>
        <end position="117"/>
    </location>
</feature>
<feature type="compositionally biased region" description="Basic and acidic residues" evidence="9">
    <location>
        <begin position="81"/>
        <end position="97"/>
    </location>
</feature>
<dbReference type="InterPro" id="IPR013945">
    <property type="entry name" value="Pkr1"/>
</dbReference>
<evidence type="ECO:0000256" key="10">
    <source>
        <dbReference type="SAM" id="Phobius"/>
    </source>
</evidence>
<dbReference type="PROSITE" id="PS50249">
    <property type="entry name" value="MPN"/>
    <property type="match status" value="1"/>
</dbReference>
<dbReference type="Pfam" id="PF08636">
    <property type="entry name" value="Pkr1"/>
    <property type="match status" value="1"/>
</dbReference>
<evidence type="ECO:0000256" key="4">
    <source>
        <dbReference type="ARBA" id="ARBA00022723"/>
    </source>
</evidence>
<dbReference type="GO" id="GO:0005768">
    <property type="term" value="C:endosome"/>
    <property type="evidence" value="ECO:0000318"/>
    <property type="project" value="GO_Central"/>
</dbReference>
<dbReference type="InterPro" id="IPR044098">
    <property type="entry name" value="STAMBP/STALP-like_MPN"/>
</dbReference>
<evidence type="ECO:0000256" key="2">
    <source>
        <dbReference type="ARBA" id="ARBA00010981"/>
    </source>
</evidence>
<feature type="compositionally biased region" description="Low complexity" evidence="9">
    <location>
        <begin position="162"/>
        <end position="172"/>
    </location>
</feature>
<organism evidence="12 13">
    <name type="scientific">Phaeosphaeria nodorum (strain SN15 / ATCC MYA-4574 / FGSC 10173)</name>
    <name type="common">Glume blotch fungus</name>
    <name type="synonym">Parastagonospora nodorum</name>
    <dbReference type="NCBI Taxonomy" id="321614"/>
    <lineage>
        <taxon>Eukaryota</taxon>
        <taxon>Fungi</taxon>
        <taxon>Dikarya</taxon>
        <taxon>Ascomycota</taxon>
        <taxon>Pezizomycotina</taxon>
        <taxon>Dothideomycetes</taxon>
        <taxon>Pleosporomycetidae</taxon>
        <taxon>Pleosporales</taxon>
        <taxon>Pleosporineae</taxon>
        <taxon>Phaeosphaeriaceae</taxon>
        <taxon>Parastagonospora</taxon>
    </lineage>
</organism>
<dbReference type="CDD" id="cd08066">
    <property type="entry name" value="MPN_AMSH_like"/>
    <property type="match status" value="1"/>
</dbReference>
<dbReference type="Pfam" id="PF01398">
    <property type="entry name" value="JAB"/>
    <property type="match status" value="1"/>
</dbReference>
<dbReference type="eggNOG" id="KOG2880">
    <property type="taxonomic scope" value="Eukaryota"/>
</dbReference>